<evidence type="ECO:0000313" key="6">
    <source>
        <dbReference type="WBParaSite" id="TREG1_35450.1"/>
    </source>
</evidence>
<dbReference type="Gene3D" id="3.30.497.10">
    <property type="entry name" value="Antithrombin, subunit I, domain 2"/>
    <property type="match status" value="1"/>
</dbReference>
<proteinExistence type="inferred from homology"/>
<sequence>MSVFLLLTTLLGSGGTKGNTKLQIAGAVGVYEERGKQKAASRIFNSIYKNLTDEKASGANIITIGNGMFVKDGAKLKKTFVTTMKRDFYSEVANVDFTAQEGTRKIINAWVSNKTNKLIPELFTKPLSTETILALINTLYFKGKWKKPFSNRSTSVKSFKPSNQPIIKISIMHITESIEYGKFEQLNIHMISKPFTNIFWKFQNTRFTFVVILPTTPGRLEYPDKVLRGEIELPELMKQLRPTQVTLGLPRFKLDTSLDLVGTIKSMGVTDLFDAKLADLSGITKAKISADVLKQSASIKVNEEGVEAAAATVISISLTSVRNQKPIPFNVNESFVCFIYDKVLNTPLFAGRVITPVSLKD</sequence>
<dbReference type="Pfam" id="PF00079">
    <property type="entry name" value="Serpin"/>
    <property type="match status" value="1"/>
</dbReference>
<keyword evidence="5" id="KW-1185">Reference proteome</keyword>
<organism evidence="5 6">
    <name type="scientific">Trichobilharzia regenti</name>
    <name type="common">Nasal bird schistosome</name>
    <dbReference type="NCBI Taxonomy" id="157069"/>
    <lineage>
        <taxon>Eukaryota</taxon>
        <taxon>Metazoa</taxon>
        <taxon>Spiralia</taxon>
        <taxon>Lophotrochozoa</taxon>
        <taxon>Platyhelminthes</taxon>
        <taxon>Trematoda</taxon>
        <taxon>Digenea</taxon>
        <taxon>Strigeidida</taxon>
        <taxon>Schistosomatoidea</taxon>
        <taxon>Schistosomatidae</taxon>
        <taxon>Trichobilharzia</taxon>
    </lineage>
</organism>
<dbReference type="InterPro" id="IPR036186">
    <property type="entry name" value="Serpin_sf"/>
</dbReference>
<dbReference type="SUPFAM" id="SSF56574">
    <property type="entry name" value="Serpins"/>
    <property type="match status" value="1"/>
</dbReference>
<evidence type="ECO:0000313" key="5">
    <source>
        <dbReference type="Proteomes" id="UP000050795"/>
    </source>
</evidence>
<comment type="similarity">
    <text evidence="1 2">Belongs to the serpin family.</text>
</comment>
<reference evidence="6" key="2">
    <citation type="submission" date="2023-11" db="UniProtKB">
        <authorList>
            <consortium name="WormBaseParasite"/>
        </authorList>
    </citation>
    <scope>IDENTIFICATION</scope>
</reference>
<evidence type="ECO:0000259" key="4">
    <source>
        <dbReference type="SMART" id="SM00093"/>
    </source>
</evidence>
<dbReference type="PANTHER" id="PTHR11461:SF211">
    <property type="entry name" value="GH10112P-RELATED"/>
    <property type="match status" value="1"/>
</dbReference>
<feature type="signal peptide" evidence="3">
    <location>
        <begin position="1"/>
        <end position="18"/>
    </location>
</feature>
<name>A0AA85JJX6_TRIRE</name>
<accession>A0AA85JJX6</accession>
<dbReference type="PANTHER" id="PTHR11461">
    <property type="entry name" value="SERINE PROTEASE INHIBITOR, SERPIN"/>
    <property type="match status" value="1"/>
</dbReference>
<dbReference type="InterPro" id="IPR023796">
    <property type="entry name" value="Serpin_dom"/>
</dbReference>
<dbReference type="InterPro" id="IPR042185">
    <property type="entry name" value="Serpin_sf_2"/>
</dbReference>
<protein>
    <recommendedName>
        <fullName evidence="4">Serpin domain-containing protein</fullName>
    </recommendedName>
</protein>
<dbReference type="SMART" id="SM00093">
    <property type="entry name" value="SERPIN"/>
    <property type="match status" value="1"/>
</dbReference>
<evidence type="ECO:0000256" key="2">
    <source>
        <dbReference type="RuleBase" id="RU000411"/>
    </source>
</evidence>
<evidence type="ECO:0000256" key="3">
    <source>
        <dbReference type="SAM" id="SignalP"/>
    </source>
</evidence>
<dbReference type="InterPro" id="IPR000215">
    <property type="entry name" value="Serpin_fam"/>
</dbReference>
<evidence type="ECO:0000256" key="1">
    <source>
        <dbReference type="ARBA" id="ARBA00009500"/>
    </source>
</evidence>
<feature type="chain" id="PRO_5041715925" description="Serpin domain-containing protein" evidence="3">
    <location>
        <begin position="19"/>
        <end position="361"/>
    </location>
</feature>
<dbReference type="Proteomes" id="UP000050795">
    <property type="component" value="Unassembled WGS sequence"/>
</dbReference>
<dbReference type="WBParaSite" id="TREG1_35450.1">
    <property type="protein sequence ID" value="TREG1_35450.1"/>
    <property type="gene ID" value="TREG1_35450"/>
</dbReference>
<feature type="domain" description="Serpin" evidence="4">
    <location>
        <begin position="1"/>
        <end position="356"/>
    </location>
</feature>
<keyword evidence="3" id="KW-0732">Signal</keyword>
<dbReference type="InterPro" id="IPR042178">
    <property type="entry name" value="Serpin_sf_1"/>
</dbReference>
<dbReference type="GO" id="GO:0005615">
    <property type="term" value="C:extracellular space"/>
    <property type="evidence" value="ECO:0007669"/>
    <property type="project" value="InterPro"/>
</dbReference>
<reference evidence="5" key="1">
    <citation type="submission" date="2022-06" db="EMBL/GenBank/DDBJ databases">
        <authorList>
            <person name="Berger JAMES D."/>
            <person name="Berger JAMES D."/>
        </authorList>
    </citation>
    <scope>NUCLEOTIDE SEQUENCE [LARGE SCALE GENOMIC DNA]</scope>
</reference>
<dbReference type="Gene3D" id="2.30.39.10">
    <property type="entry name" value="Alpha-1-antitrypsin, domain 1"/>
    <property type="match status" value="1"/>
</dbReference>
<dbReference type="GO" id="GO:0004867">
    <property type="term" value="F:serine-type endopeptidase inhibitor activity"/>
    <property type="evidence" value="ECO:0007669"/>
    <property type="project" value="InterPro"/>
</dbReference>
<dbReference type="AlphaFoldDB" id="A0AA85JJX6"/>